<evidence type="ECO:0000259" key="4">
    <source>
        <dbReference type="Pfam" id="PF00079"/>
    </source>
</evidence>
<dbReference type="InterPro" id="IPR023795">
    <property type="entry name" value="Serpin_CS"/>
</dbReference>
<evidence type="ECO:0000256" key="2">
    <source>
        <dbReference type="ARBA" id="ARBA00022690"/>
    </source>
</evidence>
<dbReference type="PANTHER" id="PTHR11461">
    <property type="entry name" value="SERINE PROTEASE INHIBITOR, SERPIN"/>
    <property type="match status" value="1"/>
</dbReference>
<dbReference type="EMBL" id="JASPKY010000132">
    <property type="protein sequence ID" value="KAK9731442.1"/>
    <property type="molecule type" value="Genomic_DNA"/>
</dbReference>
<organism evidence="5 6">
    <name type="scientific">Popillia japonica</name>
    <name type="common">Japanese beetle</name>
    <dbReference type="NCBI Taxonomy" id="7064"/>
    <lineage>
        <taxon>Eukaryota</taxon>
        <taxon>Metazoa</taxon>
        <taxon>Ecdysozoa</taxon>
        <taxon>Arthropoda</taxon>
        <taxon>Hexapoda</taxon>
        <taxon>Insecta</taxon>
        <taxon>Pterygota</taxon>
        <taxon>Neoptera</taxon>
        <taxon>Endopterygota</taxon>
        <taxon>Coleoptera</taxon>
        <taxon>Polyphaga</taxon>
        <taxon>Scarabaeiformia</taxon>
        <taxon>Scarabaeidae</taxon>
        <taxon>Rutelinae</taxon>
        <taxon>Popillia</taxon>
    </lineage>
</organism>
<keyword evidence="2 5" id="KW-0646">Protease inhibitor</keyword>
<dbReference type="SUPFAM" id="SSF56574">
    <property type="entry name" value="Serpins"/>
    <property type="match status" value="1"/>
</dbReference>
<evidence type="ECO:0000313" key="6">
    <source>
        <dbReference type="Proteomes" id="UP001458880"/>
    </source>
</evidence>
<dbReference type="InterPro" id="IPR000215">
    <property type="entry name" value="Serpin_fam"/>
</dbReference>
<dbReference type="Pfam" id="PF00079">
    <property type="entry name" value="Serpin"/>
    <property type="match status" value="1"/>
</dbReference>
<dbReference type="PANTHER" id="PTHR11461:SF211">
    <property type="entry name" value="GH10112P-RELATED"/>
    <property type="match status" value="1"/>
</dbReference>
<dbReference type="InterPro" id="IPR042185">
    <property type="entry name" value="Serpin_sf_2"/>
</dbReference>
<dbReference type="GO" id="GO:0005615">
    <property type="term" value="C:extracellular space"/>
    <property type="evidence" value="ECO:0007669"/>
    <property type="project" value="InterPro"/>
</dbReference>
<comment type="similarity">
    <text evidence="1">Belongs to the serpin family.</text>
</comment>
<proteinExistence type="inferred from homology"/>
<evidence type="ECO:0000256" key="3">
    <source>
        <dbReference type="ARBA" id="ARBA00022900"/>
    </source>
</evidence>
<keyword evidence="3 5" id="KW-0722">Serine protease inhibitor</keyword>
<protein>
    <submittedName>
        <fullName evidence="5">Serpin (Serine protease inhibitor)</fullName>
    </submittedName>
</protein>
<dbReference type="AlphaFoldDB" id="A0AAW1LC14"/>
<dbReference type="Gene3D" id="3.30.497.10">
    <property type="entry name" value="Antithrombin, subunit I, domain 2"/>
    <property type="match status" value="1"/>
</dbReference>
<keyword evidence="6" id="KW-1185">Reference proteome</keyword>
<comment type="caution">
    <text evidence="5">The sequence shown here is derived from an EMBL/GenBank/DDBJ whole genome shotgun (WGS) entry which is preliminary data.</text>
</comment>
<name>A0AAW1LC14_POPJA</name>
<feature type="domain" description="Serpin" evidence="4">
    <location>
        <begin position="35"/>
        <end position="138"/>
    </location>
</feature>
<dbReference type="Gene3D" id="2.30.39.10">
    <property type="entry name" value="Alpha-1-antitrypsin, domain 1"/>
    <property type="match status" value="1"/>
</dbReference>
<dbReference type="GO" id="GO:0004867">
    <property type="term" value="F:serine-type endopeptidase inhibitor activity"/>
    <property type="evidence" value="ECO:0007669"/>
    <property type="project" value="UniProtKB-KW"/>
</dbReference>
<dbReference type="InterPro" id="IPR036186">
    <property type="entry name" value="Serpin_sf"/>
</dbReference>
<evidence type="ECO:0000313" key="5">
    <source>
        <dbReference type="EMBL" id="KAK9731442.1"/>
    </source>
</evidence>
<sequence>MLQPKGMKKTVLLTLPKFRIETTLHLQDPLKKVTKFRIETTLHLQDPLKKIGLRNMFSISANFSDMIENQSKLRIDKVVQKTFIYVNETGAEGDTGSGDKIPPRSVERNFTVDHPFMFYISETRGPGTILFVGKVLAPIYQKDVGV</sequence>
<evidence type="ECO:0000256" key="1">
    <source>
        <dbReference type="ARBA" id="ARBA00009500"/>
    </source>
</evidence>
<dbReference type="InterPro" id="IPR042178">
    <property type="entry name" value="Serpin_sf_1"/>
</dbReference>
<dbReference type="Proteomes" id="UP001458880">
    <property type="component" value="Unassembled WGS sequence"/>
</dbReference>
<reference evidence="5 6" key="1">
    <citation type="journal article" date="2024" name="BMC Genomics">
        <title>De novo assembly and annotation of Popillia japonica's genome with initial clues to its potential as an invasive pest.</title>
        <authorList>
            <person name="Cucini C."/>
            <person name="Boschi S."/>
            <person name="Funari R."/>
            <person name="Cardaioli E."/>
            <person name="Iannotti N."/>
            <person name="Marturano G."/>
            <person name="Paoli F."/>
            <person name="Bruttini M."/>
            <person name="Carapelli A."/>
            <person name="Frati F."/>
            <person name="Nardi F."/>
        </authorList>
    </citation>
    <scope>NUCLEOTIDE SEQUENCE [LARGE SCALE GENOMIC DNA]</scope>
    <source>
        <strain evidence="5">DMR45628</strain>
    </source>
</reference>
<gene>
    <name evidence="5" type="ORF">QE152_g13672</name>
</gene>
<accession>A0AAW1LC14</accession>
<dbReference type="InterPro" id="IPR023796">
    <property type="entry name" value="Serpin_dom"/>
</dbReference>
<dbReference type="PROSITE" id="PS00284">
    <property type="entry name" value="SERPIN"/>
    <property type="match status" value="1"/>
</dbReference>